<organism evidence="2 3">
    <name type="scientific">Streptomyces atratus</name>
    <dbReference type="NCBI Taxonomy" id="1893"/>
    <lineage>
        <taxon>Bacteria</taxon>
        <taxon>Bacillati</taxon>
        <taxon>Actinomycetota</taxon>
        <taxon>Actinomycetes</taxon>
        <taxon>Kitasatosporales</taxon>
        <taxon>Streptomycetaceae</taxon>
        <taxon>Streptomyces</taxon>
    </lineage>
</organism>
<sequence length="57" mass="6019">MHHPAHTPTGPADLALPLGPVRQIKAAHGPRRAPELRTATGRGRRAARRRSAAAVQG</sequence>
<gene>
    <name evidence="2" type="ORF">SAMN02787144_1020120</name>
</gene>
<accession>A0A1K2ENR5</accession>
<dbReference type="STRING" id="1893.SAMN02787144_1020120"/>
<evidence type="ECO:0000313" key="3">
    <source>
        <dbReference type="Proteomes" id="UP000181909"/>
    </source>
</evidence>
<evidence type="ECO:0000313" key="2">
    <source>
        <dbReference type="EMBL" id="SFY36520.1"/>
    </source>
</evidence>
<evidence type="ECO:0000256" key="1">
    <source>
        <dbReference type="SAM" id="MobiDB-lite"/>
    </source>
</evidence>
<dbReference type="AlphaFoldDB" id="A0A1K2ENR5"/>
<dbReference type="RefSeq" id="WP_177328254.1">
    <property type="nucleotide sequence ID" value="NZ_CP108276.1"/>
</dbReference>
<feature type="region of interest" description="Disordered" evidence="1">
    <location>
        <begin position="26"/>
        <end position="57"/>
    </location>
</feature>
<proteinExistence type="predicted"/>
<dbReference type="Proteomes" id="UP000181909">
    <property type="component" value="Unassembled WGS sequence"/>
</dbReference>
<reference evidence="2 3" key="1">
    <citation type="submission" date="2016-11" db="EMBL/GenBank/DDBJ databases">
        <authorList>
            <person name="Jaros S."/>
            <person name="Januszkiewicz K."/>
            <person name="Wedrychowicz H."/>
        </authorList>
    </citation>
    <scope>NUCLEOTIDE SEQUENCE [LARGE SCALE GENOMIC DNA]</scope>
    <source>
        <strain evidence="2 3">OK807</strain>
    </source>
</reference>
<feature type="compositionally biased region" description="Basic residues" evidence="1">
    <location>
        <begin position="42"/>
        <end position="51"/>
    </location>
</feature>
<dbReference type="EMBL" id="FPJO01000020">
    <property type="protein sequence ID" value="SFY36520.1"/>
    <property type="molecule type" value="Genomic_DNA"/>
</dbReference>
<protein>
    <submittedName>
        <fullName evidence="2">Uncharacterized protein</fullName>
    </submittedName>
</protein>
<name>A0A1K2ENR5_STRAR</name>